<dbReference type="EMBL" id="JADKYU010000100">
    <property type="protein sequence ID" value="MBF4983150.1"/>
    <property type="molecule type" value="Genomic_DNA"/>
</dbReference>
<evidence type="ECO:0000256" key="1">
    <source>
        <dbReference type="SAM" id="SignalP"/>
    </source>
</evidence>
<comment type="caution">
    <text evidence="2">The sequence shown here is derived from an EMBL/GenBank/DDBJ whole genome shotgun (WGS) entry which is preliminary data.</text>
</comment>
<keyword evidence="3" id="KW-1185">Reference proteome</keyword>
<feature type="signal peptide" evidence="1">
    <location>
        <begin position="1"/>
        <end position="21"/>
    </location>
</feature>
<evidence type="ECO:0000313" key="2">
    <source>
        <dbReference type="EMBL" id="MBF4983150.1"/>
    </source>
</evidence>
<gene>
    <name evidence="2" type="ORF">FNJ87_01960</name>
</gene>
<dbReference type="Proteomes" id="UP001194729">
    <property type="component" value="Unassembled WGS sequence"/>
</dbReference>
<name>A0ABS0A192_9FLAO</name>
<accession>A0ABS0A192</accession>
<feature type="chain" id="PRO_5046030119" evidence="1">
    <location>
        <begin position="22"/>
        <end position="304"/>
    </location>
</feature>
<protein>
    <submittedName>
        <fullName evidence="2">Uncharacterized protein</fullName>
    </submittedName>
</protein>
<proteinExistence type="predicted"/>
<sequence length="304" mass="34612">MKIGMLMVVNYNFLKTLKALAKTASALSVLLLHFNLSAQKSKGEHCIEFISLETGKKIENVELYIYKSKKALVLHDDKGEICFNKEEINLPRVDSIIVKHNFTKDRLDEDNLFSSPIYLSTSNELDVISLSAKKERKFGPHKNRSIPYTIYSNQQAGIGFAIDSTITGKSLRNISFKVRGKGLFIPDRSYGTEFKVEVYHYKDSVNLIDPAILYKEENELHKVDIRGKHFVSVNTIDKDIYIPETGYIVVVIKCVKGSLNLMCYKRKSNPQFTSASQRNLKNKEGPVFKLFTGSDIPQLELILY</sequence>
<organism evidence="2 3">
    <name type="scientific">Nonlabens mediterrranea</name>
    <dbReference type="NCBI Taxonomy" id="1419947"/>
    <lineage>
        <taxon>Bacteria</taxon>
        <taxon>Pseudomonadati</taxon>
        <taxon>Bacteroidota</taxon>
        <taxon>Flavobacteriia</taxon>
        <taxon>Flavobacteriales</taxon>
        <taxon>Flavobacteriaceae</taxon>
        <taxon>Nonlabens</taxon>
    </lineage>
</organism>
<keyword evidence="1" id="KW-0732">Signal</keyword>
<reference evidence="2 3" key="1">
    <citation type="submission" date="2020-11" db="EMBL/GenBank/DDBJ databases">
        <title>P. mediterranea TC4 genome.</title>
        <authorList>
            <person name="Molmeret M."/>
        </authorList>
    </citation>
    <scope>NUCLEOTIDE SEQUENCE [LARGE SCALE GENOMIC DNA]</scope>
    <source>
        <strain evidence="2 3">TC4</strain>
    </source>
</reference>
<evidence type="ECO:0000313" key="3">
    <source>
        <dbReference type="Proteomes" id="UP001194729"/>
    </source>
</evidence>